<dbReference type="EMBL" id="FUEG01000010">
    <property type="protein sequence ID" value="SJL09039.1"/>
    <property type="molecule type" value="Genomic_DNA"/>
</dbReference>
<evidence type="ECO:0000256" key="3">
    <source>
        <dbReference type="SAM" id="SignalP"/>
    </source>
</evidence>
<evidence type="ECO:0008006" key="6">
    <source>
        <dbReference type="Google" id="ProtNLM"/>
    </source>
</evidence>
<keyword evidence="3" id="KW-0732">Signal</keyword>
<feature type="chain" id="PRO_5012244667" description="Fibronectin type-III domain-containing protein" evidence="3">
    <location>
        <begin position="28"/>
        <end position="465"/>
    </location>
</feature>
<feature type="region of interest" description="Disordered" evidence="1">
    <location>
        <begin position="350"/>
        <end position="375"/>
    </location>
</feature>
<keyword evidence="2" id="KW-0812">Transmembrane</keyword>
<proteinExistence type="predicted"/>
<feature type="compositionally biased region" description="Polar residues" evidence="1">
    <location>
        <begin position="442"/>
        <end position="458"/>
    </location>
</feature>
<feature type="compositionally biased region" description="Polar residues" evidence="1">
    <location>
        <begin position="318"/>
        <end position="334"/>
    </location>
</feature>
<organism evidence="4 5">
    <name type="scientific">Armillaria ostoyae</name>
    <name type="common">Armillaria root rot fungus</name>
    <dbReference type="NCBI Taxonomy" id="47428"/>
    <lineage>
        <taxon>Eukaryota</taxon>
        <taxon>Fungi</taxon>
        <taxon>Dikarya</taxon>
        <taxon>Basidiomycota</taxon>
        <taxon>Agaricomycotina</taxon>
        <taxon>Agaricomycetes</taxon>
        <taxon>Agaricomycetidae</taxon>
        <taxon>Agaricales</taxon>
        <taxon>Marasmiineae</taxon>
        <taxon>Physalacriaceae</taxon>
        <taxon>Armillaria</taxon>
    </lineage>
</organism>
<dbReference type="STRING" id="47428.A0A284RJV7"/>
<name>A0A284RJV7_ARMOS</name>
<evidence type="ECO:0000313" key="4">
    <source>
        <dbReference type="EMBL" id="SJL09039.1"/>
    </source>
</evidence>
<dbReference type="OrthoDB" id="2563021at2759"/>
<protein>
    <recommendedName>
        <fullName evidence="6">Fibronectin type-III domain-containing protein</fullName>
    </recommendedName>
</protein>
<dbReference type="OMA" id="IYTMIAN"/>
<keyword evidence="5" id="KW-1185">Reference proteome</keyword>
<feature type="compositionally biased region" description="Polar residues" evidence="1">
    <location>
        <begin position="352"/>
        <end position="363"/>
    </location>
</feature>
<keyword evidence="2" id="KW-1133">Transmembrane helix</keyword>
<evidence type="ECO:0000256" key="2">
    <source>
        <dbReference type="SAM" id="Phobius"/>
    </source>
</evidence>
<feature type="signal peptide" evidence="3">
    <location>
        <begin position="1"/>
        <end position="27"/>
    </location>
</feature>
<gene>
    <name evidence="4" type="ORF">ARMOST_12415</name>
</gene>
<keyword evidence="2" id="KW-0472">Membrane</keyword>
<feature type="transmembrane region" description="Helical" evidence="2">
    <location>
        <begin position="266"/>
        <end position="290"/>
    </location>
</feature>
<reference evidence="5" key="1">
    <citation type="journal article" date="2017" name="Nat. Ecol. Evol.">
        <title>Genome expansion and lineage-specific genetic innovations in the forest pathogenic fungi Armillaria.</title>
        <authorList>
            <person name="Sipos G."/>
            <person name="Prasanna A.N."/>
            <person name="Walter M.C."/>
            <person name="O'Connor E."/>
            <person name="Balint B."/>
            <person name="Krizsan K."/>
            <person name="Kiss B."/>
            <person name="Hess J."/>
            <person name="Varga T."/>
            <person name="Slot J."/>
            <person name="Riley R."/>
            <person name="Boka B."/>
            <person name="Rigling D."/>
            <person name="Barry K."/>
            <person name="Lee J."/>
            <person name="Mihaltcheva S."/>
            <person name="LaButti K."/>
            <person name="Lipzen A."/>
            <person name="Waldron R."/>
            <person name="Moloney N.M."/>
            <person name="Sperisen C."/>
            <person name="Kredics L."/>
            <person name="Vagvoelgyi C."/>
            <person name="Patrignani A."/>
            <person name="Fitzpatrick D."/>
            <person name="Nagy I."/>
            <person name="Doyle S."/>
            <person name="Anderson J.B."/>
            <person name="Grigoriev I.V."/>
            <person name="Gueldener U."/>
            <person name="Muensterkoetter M."/>
            <person name="Nagy L.G."/>
        </authorList>
    </citation>
    <scope>NUCLEOTIDE SEQUENCE [LARGE SCALE GENOMIC DNA]</scope>
    <source>
        <strain evidence="5">C18/9</strain>
    </source>
</reference>
<evidence type="ECO:0000313" key="5">
    <source>
        <dbReference type="Proteomes" id="UP000219338"/>
    </source>
</evidence>
<feature type="compositionally biased region" description="Low complexity" evidence="1">
    <location>
        <begin position="408"/>
        <end position="441"/>
    </location>
</feature>
<dbReference type="Proteomes" id="UP000219338">
    <property type="component" value="Unassembled WGS sequence"/>
</dbReference>
<evidence type="ECO:0000256" key="1">
    <source>
        <dbReference type="SAM" id="MobiDB-lite"/>
    </source>
</evidence>
<feature type="region of interest" description="Disordered" evidence="1">
    <location>
        <begin position="316"/>
        <end position="335"/>
    </location>
</feature>
<accession>A0A284RJV7</accession>
<dbReference type="AlphaFoldDB" id="A0A284RJV7"/>
<feature type="region of interest" description="Disordered" evidence="1">
    <location>
        <begin position="403"/>
        <end position="465"/>
    </location>
</feature>
<sequence length="465" mass="49802">MVVREVYPLRLSSLLWLVVALCQAVQAASNYMDQSFYFDYTPSSEAIAVPVTAQCDTIHIEWQRTASSTGPSPSAPYFLQVYTSAFVFPFIISAGSDVTFDWEVPFGPGTLYQVCMFDKNGYTGGCQEIYTMIANTTTSTPSCSNASFPLGPLEIDAQVQDGPLSQYGWVNQCTDIAITPKNGTPPYTLTIAPTLHPPRNITINDMSTMNWTVDLSWASPFFISVVDSQFNYWSYGPLHSGGDGPTACLAQGDVVSNSSNGLSTGGAVGVGIGGIVVGLLAGALAAFFFLRRRLHKDYPPSSSSLDNFGQIASYRPAPTTSPVHHHSPLQNDSYQVEPFTMGGEVRNHELRTSPSTTTEFGMTSSASPPPSSRQAGQVYVVHHDGGRAPITVYHEDGTQVVELPPRYADGSDPSPSDARSRSDVGSGSDGVLSSSDGLGSALNQPRQPRSNPRKNSSLIGPRSPT</sequence>